<sequence length="76" mass="8061">MTEGKAAKLVRMANQIGDFYAAMPDEEATTGAASHLSAYWTPKMIDELLAVADTASAGLNPTAAHAVETLRRARRG</sequence>
<comment type="caution">
    <text evidence="1">The sequence shown here is derived from an EMBL/GenBank/DDBJ whole genome shotgun (WGS) entry which is preliminary data.</text>
</comment>
<protein>
    <submittedName>
        <fullName evidence="1">Formate dehydrogenase delta subunit</fullName>
    </submittedName>
</protein>
<reference evidence="1 2" key="1">
    <citation type="submission" date="2018-06" db="EMBL/GenBank/DDBJ databases">
        <title>Genomic Encyclopedia of Type Strains, Phase IV (KMG-IV): sequencing the most valuable type-strain genomes for metagenomic binning, comparative biology and taxonomic classification.</title>
        <authorList>
            <person name="Goeker M."/>
        </authorList>
    </citation>
    <scope>NUCLEOTIDE SEQUENCE [LARGE SCALE GENOMIC DNA]</scope>
    <source>
        <strain evidence="1 2">DSM 24875</strain>
    </source>
</reference>
<dbReference type="RefSeq" id="WP_245427616.1">
    <property type="nucleotide sequence ID" value="NZ_QNRK01000010.1"/>
</dbReference>
<dbReference type="Proteomes" id="UP000253529">
    <property type="component" value="Unassembled WGS sequence"/>
</dbReference>
<proteinExistence type="predicted"/>
<evidence type="ECO:0000313" key="2">
    <source>
        <dbReference type="Proteomes" id="UP000253529"/>
    </source>
</evidence>
<organism evidence="1 2">
    <name type="scientific">Roseiarcus fermentans</name>
    <dbReference type="NCBI Taxonomy" id="1473586"/>
    <lineage>
        <taxon>Bacteria</taxon>
        <taxon>Pseudomonadati</taxon>
        <taxon>Pseudomonadota</taxon>
        <taxon>Alphaproteobacteria</taxon>
        <taxon>Hyphomicrobiales</taxon>
        <taxon>Roseiarcaceae</taxon>
        <taxon>Roseiarcus</taxon>
    </lineage>
</organism>
<keyword evidence="2" id="KW-1185">Reference proteome</keyword>
<dbReference type="AlphaFoldDB" id="A0A366FHC9"/>
<gene>
    <name evidence="1" type="ORF">DFR50_110106</name>
</gene>
<name>A0A366FHC9_9HYPH</name>
<dbReference type="Pfam" id="PF11390">
    <property type="entry name" value="FdsD"/>
    <property type="match status" value="1"/>
</dbReference>
<dbReference type="EMBL" id="QNRK01000010">
    <property type="protein sequence ID" value="RBP14082.1"/>
    <property type="molecule type" value="Genomic_DNA"/>
</dbReference>
<dbReference type="InterPro" id="IPR021074">
    <property type="entry name" value="Formate_DH_dsu"/>
</dbReference>
<accession>A0A366FHC9</accession>
<evidence type="ECO:0000313" key="1">
    <source>
        <dbReference type="EMBL" id="RBP14082.1"/>
    </source>
</evidence>